<evidence type="ECO:0000313" key="1">
    <source>
        <dbReference type="EMBL" id="BBM87918.1"/>
    </source>
</evidence>
<name>A0A5S9ITL3_UABAM</name>
<gene>
    <name evidence="1" type="ORF">UABAM_06333</name>
</gene>
<dbReference type="PROSITE" id="PS51257">
    <property type="entry name" value="PROKAR_LIPOPROTEIN"/>
    <property type="match status" value="1"/>
</dbReference>
<dbReference type="RefSeq" id="WP_151971914.1">
    <property type="nucleotide sequence ID" value="NZ_AP019860.1"/>
</dbReference>
<evidence type="ECO:0000313" key="2">
    <source>
        <dbReference type="Proteomes" id="UP000326354"/>
    </source>
</evidence>
<proteinExistence type="predicted"/>
<reference evidence="1 2" key="1">
    <citation type="submission" date="2019-08" db="EMBL/GenBank/DDBJ databases">
        <title>Complete genome sequence of Candidatus Uab amorphum.</title>
        <authorList>
            <person name="Shiratori T."/>
            <person name="Suzuki S."/>
            <person name="Kakizawa Y."/>
            <person name="Ishida K."/>
        </authorList>
    </citation>
    <scope>NUCLEOTIDE SEQUENCE [LARGE SCALE GENOMIC DNA]</scope>
    <source>
        <strain evidence="1 2">SRT547</strain>
    </source>
</reference>
<sequence length="284" mass="31158">MRYICFLVIFLAVGCQSFNQEKYDAALKVVESGLEEEFTQKKYPQAAILARAVLDAEPDNGRALEIKKIVLQEDPRLDILFNKATLGSNYTDRIASDGGNSIVWGILLYLPNRVLDVLDLLNVETGVSAGVGVNINMTEYGALGAQISAGEVLIGLDRRHLSSRASIRESVEIFPFELGAMGEAHASTGGARAIAYTKAGIKSPLDDVYQKSRDFWAIGAEIQLIPMAFKVGIHPVEMVDLLAGFFFIDILNDDLGTSQSIDLRGDLEANMRTLMQQTAIRENR</sequence>
<protein>
    <submittedName>
        <fullName evidence="1">Uncharacterized protein</fullName>
    </submittedName>
</protein>
<keyword evidence="2" id="KW-1185">Reference proteome</keyword>
<dbReference type="Proteomes" id="UP000326354">
    <property type="component" value="Chromosome"/>
</dbReference>
<organism evidence="1 2">
    <name type="scientific">Uabimicrobium amorphum</name>
    <dbReference type="NCBI Taxonomy" id="2596890"/>
    <lineage>
        <taxon>Bacteria</taxon>
        <taxon>Pseudomonadati</taxon>
        <taxon>Planctomycetota</taxon>
        <taxon>Candidatus Uabimicrobiia</taxon>
        <taxon>Candidatus Uabimicrobiales</taxon>
        <taxon>Candidatus Uabimicrobiaceae</taxon>
        <taxon>Candidatus Uabimicrobium</taxon>
    </lineage>
</organism>
<accession>A0A5S9ITL3</accession>
<dbReference type="KEGG" id="uam:UABAM_06333"/>
<dbReference type="EMBL" id="AP019860">
    <property type="protein sequence ID" value="BBM87918.1"/>
    <property type="molecule type" value="Genomic_DNA"/>
</dbReference>
<dbReference type="AlphaFoldDB" id="A0A5S9ITL3"/>